<protein>
    <submittedName>
        <fullName evidence="2">Uncharacterized protein</fullName>
    </submittedName>
</protein>
<gene>
    <name evidence="2" type="ORF">K0M31_014728</name>
</gene>
<evidence type="ECO:0000313" key="2">
    <source>
        <dbReference type="EMBL" id="KAK1118725.1"/>
    </source>
</evidence>
<comment type="caution">
    <text evidence="2">The sequence shown here is derived from an EMBL/GenBank/DDBJ whole genome shotgun (WGS) entry which is preliminary data.</text>
</comment>
<dbReference type="AlphaFoldDB" id="A0AA40FGR0"/>
<accession>A0AA40FGR0</accession>
<reference evidence="2" key="1">
    <citation type="submission" date="2021-10" db="EMBL/GenBank/DDBJ databases">
        <title>Melipona bicolor Genome sequencing and assembly.</title>
        <authorList>
            <person name="Araujo N.S."/>
            <person name="Arias M.C."/>
        </authorList>
    </citation>
    <scope>NUCLEOTIDE SEQUENCE</scope>
    <source>
        <strain evidence="2">USP_2M_L1-L4_2017</strain>
        <tissue evidence="2">Whole body</tissue>
    </source>
</reference>
<proteinExistence type="predicted"/>
<organism evidence="2 3">
    <name type="scientific">Melipona bicolor</name>
    <dbReference type="NCBI Taxonomy" id="60889"/>
    <lineage>
        <taxon>Eukaryota</taxon>
        <taxon>Metazoa</taxon>
        <taxon>Ecdysozoa</taxon>
        <taxon>Arthropoda</taxon>
        <taxon>Hexapoda</taxon>
        <taxon>Insecta</taxon>
        <taxon>Pterygota</taxon>
        <taxon>Neoptera</taxon>
        <taxon>Endopterygota</taxon>
        <taxon>Hymenoptera</taxon>
        <taxon>Apocrita</taxon>
        <taxon>Aculeata</taxon>
        <taxon>Apoidea</taxon>
        <taxon>Anthophila</taxon>
        <taxon>Apidae</taxon>
        <taxon>Melipona</taxon>
    </lineage>
</organism>
<dbReference type="EMBL" id="JAHYIQ010000041">
    <property type="protein sequence ID" value="KAK1118725.1"/>
    <property type="molecule type" value="Genomic_DNA"/>
</dbReference>
<evidence type="ECO:0000313" key="3">
    <source>
        <dbReference type="Proteomes" id="UP001177670"/>
    </source>
</evidence>
<name>A0AA40FGR0_9HYME</name>
<evidence type="ECO:0000256" key="1">
    <source>
        <dbReference type="SAM" id="MobiDB-lite"/>
    </source>
</evidence>
<feature type="region of interest" description="Disordered" evidence="1">
    <location>
        <begin position="72"/>
        <end position="96"/>
    </location>
</feature>
<sequence>MVGRKVPERQLEERLLSSRIRVCPQFEFSTVTGRERNLVSELQNRGNLSPYPPFLSPSLETFVRFPLRSSTKPALPNRSSAENSSSALKTSVRSSANRRIWPPTKRFPAWRVARIMAPDYRGIRAANCVKRSEGTGEQRATPINWLTEPRTRLALCNRGAARLFFPSSRVFSRGSETDQSGRHTRACAKHATSAGPFVRTPSTTCGYERDTPRILSSGCSEQARSPTSASSSHLLPPSTELIVLGAMHRLPSLYVLDRHNTAALLKRL</sequence>
<dbReference type="Proteomes" id="UP001177670">
    <property type="component" value="Unassembled WGS sequence"/>
</dbReference>
<keyword evidence="3" id="KW-1185">Reference proteome</keyword>